<keyword evidence="1" id="KW-0966">Cell projection</keyword>
<keyword evidence="2" id="KW-1185">Reference proteome</keyword>
<evidence type="ECO:0000313" key="2">
    <source>
        <dbReference type="Proteomes" id="UP000315711"/>
    </source>
</evidence>
<dbReference type="InterPro" id="IPR009384">
    <property type="entry name" value="SwrD-like"/>
</dbReference>
<evidence type="ECO:0000313" key="1">
    <source>
        <dbReference type="EMBL" id="TWI55166.1"/>
    </source>
</evidence>
<dbReference type="Pfam" id="PF06289">
    <property type="entry name" value="FlbD"/>
    <property type="match status" value="1"/>
</dbReference>
<dbReference type="PANTHER" id="PTHR39185">
    <property type="entry name" value="SWARMING MOTILITY PROTEIN SWRD"/>
    <property type="match status" value="1"/>
</dbReference>
<dbReference type="PANTHER" id="PTHR39185:SF1">
    <property type="entry name" value="SWARMING MOTILITY PROTEIN SWRD"/>
    <property type="match status" value="1"/>
</dbReference>
<sequence length="88" mass="9815">MLRRFGLGSKHLAHPINIMIELIRLNGQPFLLNAMLIEQIEALPDTTITLMSGKKIVVRNEINEVKAIINSQFVKIGLIAVHKDVEGS</sequence>
<proteinExistence type="predicted"/>
<comment type="caution">
    <text evidence="1">The sequence shown here is derived from an EMBL/GenBank/DDBJ whole genome shotgun (WGS) entry which is preliminary data.</text>
</comment>
<name>A0A562QGK0_9BACI</name>
<keyword evidence="1" id="KW-0282">Flagellum</keyword>
<dbReference type="AlphaFoldDB" id="A0A562QGK0"/>
<dbReference type="Proteomes" id="UP000315711">
    <property type="component" value="Unassembled WGS sequence"/>
</dbReference>
<dbReference type="EMBL" id="VLKZ01000007">
    <property type="protein sequence ID" value="TWI55166.1"/>
    <property type="molecule type" value="Genomic_DNA"/>
</dbReference>
<protein>
    <submittedName>
        <fullName evidence="1">Flagellar protein FlbD</fullName>
    </submittedName>
</protein>
<organism evidence="1 2">
    <name type="scientific">Halalkalibacter nanhaiisediminis</name>
    <dbReference type="NCBI Taxonomy" id="688079"/>
    <lineage>
        <taxon>Bacteria</taxon>
        <taxon>Bacillati</taxon>
        <taxon>Bacillota</taxon>
        <taxon>Bacilli</taxon>
        <taxon>Bacillales</taxon>
        <taxon>Bacillaceae</taxon>
        <taxon>Halalkalibacter</taxon>
    </lineage>
</organism>
<gene>
    <name evidence="1" type="ORF">IQ10_02713</name>
</gene>
<keyword evidence="1" id="KW-0969">Cilium</keyword>
<accession>A0A562QGK0</accession>
<reference evidence="1 2" key="1">
    <citation type="journal article" date="2015" name="Stand. Genomic Sci.">
        <title>Genomic Encyclopedia of Bacterial and Archaeal Type Strains, Phase III: the genomes of soil and plant-associated and newly described type strains.</title>
        <authorList>
            <person name="Whitman W.B."/>
            <person name="Woyke T."/>
            <person name="Klenk H.P."/>
            <person name="Zhou Y."/>
            <person name="Lilburn T.G."/>
            <person name="Beck B.J."/>
            <person name="De Vos P."/>
            <person name="Vandamme P."/>
            <person name="Eisen J.A."/>
            <person name="Garrity G."/>
            <person name="Hugenholtz P."/>
            <person name="Kyrpides N.C."/>
        </authorList>
    </citation>
    <scope>NUCLEOTIDE SEQUENCE [LARGE SCALE GENOMIC DNA]</scope>
    <source>
        <strain evidence="1 2">CGMCC 1.10116</strain>
    </source>
</reference>